<comment type="caution">
    <text evidence="1">The sequence shown here is derived from an EMBL/GenBank/DDBJ whole genome shotgun (WGS) entry which is preliminary data.</text>
</comment>
<organism evidence="1 2">
    <name type="scientific">Bacillus badius</name>
    <dbReference type="NCBI Taxonomy" id="1455"/>
    <lineage>
        <taxon>Bacteria</taxon>
        <taxon>Bacillati</taxon>
        <taxon>Bacillota</taxon>
        <taxon>Bacilli</taxon>
        <taxon>Bacillales</taxon>
        <taxon>Bacillaceae</taxon>
        <taxon>Pseudobacillus</taxon>
    </lineage>
</organism>
<protein>
    <submittedName>
        <fullName evidence="1">Uncharacterized protein</fullName>
    </submittedName>
</protein>
<dbReference type="EMBL" id="JXLP01000001">
    <property type="protein sequence ID" value="KIL80759.1"/>
    <property type="molecule type" value="Genomic_DNA"/>
</dbReference>
<gene>
    <name evidence="1" type="ORF">SD77_0607</name>
</gene>
<dbReference type="RefSeq" id="WP_041113166.1">
    <property type="nucleotide sequence ID" value="NZ_JARTHD010000006.1"/>
</dbReference>
<dbReference type="Proteomes" id="UP000031982">
    <property type="component" value="Unassembled WGS sequence"/>
</dbReference>
<name>A0ABR5B1B6_BACBA</name>
<accession>A0ABR5B1B6</accession>
<reference evidence="1 2" key="1">
    <citation type="submission" date="2015-01" db="EMBL/GenBank/DDBJ databases">
        <title>Genome Assembly of Bacillus badius MTCC 1458.</title>
        <authorList>
            <person name="Verma A."/>
            <person name="Khatri I."/>
            <person name="Mual P."/>
            <person name="Subramanian S."/>
            <person name="Krishnamurthi S."/>
        </authorList>
    </citation>
    <scope>NUCLEOTIDE SEQUENCE [LARGE SCALE GENOMIC DNA]</scope>
    <source>
        <strain evidence="1 2">MTCC 1458</strain>
    </source>
</reference>
<proteinExistence type="predicted"/>
<sequence>MAILNFFLLNTNEQPDLFFSDGDKLDLDKIKNVMVEYQAPVSEDGNINGEGFVDVETTAYGEKEYIKSFCTAQGSLGYYNQAKLVEGVLKTVRVQHTFYSKSLIHLTEDSELIIKFDQSNDEIAKTKVKSLVESLGFETQIFRLDSDLMRKIKDNDRYTWTAAKIEKIEKKGDNTKKVSYEIDPSNDIYQSEVDELYREHGKMSHIQAEIPSQLSGGPNKVTVKLYKDGHRIVIDENQFADQDSFKNFTLYLFEELKKLKDS</sequence>
<evidence type="ECO:0000313" key="1">
    <source>
        <dbReference type="EMBL" id="KIL80759.1"/>
    </source>
</evidence>
<evidence type="ECO:0000313" key="2">
    <source>
        <dbReference type="Proteomes" id="UP000031982"/>
    </source>
</evidence>
<keyword evidence="2" id="KW-1185">Reference proteome</keyword>